<evidence type="ECO:0000256" key="6">
    <source>
        <dbReference type="SAM" id="Coils"/>
    </source>
</evidence>
<evidence type="ECO:0000313" key="9">
    <source>
        <dbReference type="EMBL" id="HFM97412.1"/>
    </source>
</evidence>
<feature type="transmembrane region" description="Helical" evidence="7">
    <location>
        <begin position="96"/>
        <end position="116"/>
    </location>
</feature>
<keyword evidence="4 9" id="KW-0418">Kinase</keyword>
<dbReference type="InterPro" id="IPR004358">
    <property type="entry name" value="Sig_transdc_His_kin-like_C"/>
</dbReference>
<dbReference type="Pfam" id="PF25487">
    <property type="entry name" value="ETR1_N"/>
    <property type="match status" value="1"/>
</dbReference>
<dbReference type="PANTHER" id="PTHR43065">
    <property type="entry name" value="SENSOR HISTIDINE KINASE"/>
    <property type="match status" value="1"/>
</dbReference>
<dbReference type="PRINTS" id="PR00344">
    <property type="entry name" value="BCTRLSENSOR"/>
</dbReference>
<dbReference type="PROSITE" id="PS50109">
    <property type="entry name" value="HIS_KIN"/>
    <property type="match status" value="1"/>
</dbReference>
<dbReference type="InterPro" id="IPR058544">
    <property type="entry name" value="ETR1_N"/>
</dbReference>
<keyword evidence="4 9" id="KW-0808">Transferase</keyword>
<feature type="coiled-coil region" evidence="6">
    <location>
        <begin position="128"/>
        <end position="155"/>
    </location>
</feature>
<dbReference type="InterPro" id="IPR036097">
    <property type="entry name" value="HisK_dim/P_sf"/>
</dbReference>
<dbReference type="InterPro" id="IPR003661">
    <property type="entry name" value="HisK_dim/P_dom"/>
</dbReference>
<accession>A0A7C3PBQ6</accession>
<dbReference type="Gene3D" id="3.30.565.10">
    <property type="entry name" value="Histidine kinase-like ATPase, C-terminal domain"/>
    <property type="match status" value="1"/>
</dbReference>
<gene>
    <name evidence="9" type="ORF">ENR64_06520</name>
</gene>
<name>A0A7C3PBQ6_9CYAN</name>
<dbReference type="EMBL" id="DSRU01000077">
    <property type="protein sequence ID" value="HFM97412.1"/>
    <property type="molecule type" value="Genomic_DNA"/>
</dbReference>
<keyword evidence="6" id="KW-0175">Coiled coil</keyword>
<keyword evidence="5" id="KW-0902">Two-component regulatory system</keyword>
<comment type="caution">
    <text evidence="9">The sequence shown here is derived from an EMBL/GenBank/DDBJ whole genome shotgun (WGS) entry which is preliminary data.</text>
</comment>
<evidence type="ECO:0000256" key="3">
    <source>
        <dbReference type="ARBA" id="ARBA00022553"/>
    </source>
</evidence>
<keyword evidence="3" id="KW-0597">Phosphoprotein</keyword>
<dbReference type="EC" id="2.7.13.3" evidence="2"/>
<keyword evidence="7" id="KW-0812">Transmembrane</keyword>
<dbReference type="InterPro" id="IPR005467">
    <property type="entry name" value="His_kinase_dom"/>
</dbReference>
<keyword evidence="7" id="KW-1133">Transmembrane helix</keyword>
<dbReference type="SUPFAM" id="SSF55874">
    <property type="entry name" value="ATPase domain of HSP90 chaperone/DNA topoisomerase II/histidine kinase"/>
    <property type="match status" value="1"/>
</dbReference>
<keyword evidence="7" id="KW-0472">Membrane</keyword>
<protein>
    <recommendedName>
        <fullName evidence="2">histidine kinase</fullName>
        <ecNumber evidence="2">2.7.13.3</ecNumber>
    </recommendedName>
</protein>
<evidence type="ECO:0000256" key="7">
    <source>
        <dbReference type="SAM" id="Phobius"/>
    </source>
</evidence>
<organism evidence="9">
    <name type="scientific">Oscillatoriales cyanobacterium SpSt-418</name>
    <dbReference type="NCBI Taxonomy" id="2282169"/>
    <lineage>
        <taxon>Bacteria</taxon>
        <taxon>Bacillati</taxon>
        <taxon>Cyanobacteriota</taxon>
        <taxon>Cyanophyceae</taxon>
        <taxon>Oscillatoriophycideae</taxon>
        <taxon>Oscillatoriales</taxon>
    </lineage>
</organism>
<evidence type="ECO:0000256" key="5">
    <source>
        <dbReference type="ARBA" id="ARBA00023012"/>
    </source>
</evidence>
<dbReference type="AlphaFoldDB" id="A0A7C3PBQ6"/>
<evidence type="ECO:0000259" key="8">
    <source>
        <dbReference type="PROSITE" id="PS50109"/>
    </source>
</evidence>
<evidence type="ECO:0000256" key="2">
    <source>
        <dbReference type="ARBA" id="ARBA00012438"/>
    </source>
</evidence>
<evidence type="ECO:0000256" key="4">
    <source>
        <dbReference type="ARBA" id="ARBA00022777"/>
    </source>
</evidence>
<reference evidence="9" key="1">
    <citation type="journal article" date="2020" name="mSystems">
        <title>Genome- and Community-Level Interaction Insights into Carbon Utilization and Element Cycling Functions of Hydrothermarchaeota in Hydrothermal Sediment.</title>
        <authorList>
            <person name="Zhou Z."/>
            <person name="Liu Y."/>
            <person name="Xu W."/>
            <person name="Pan J."/>
            <person name="Luo Z.H."/>
            <person name="Li M."/>
        </authorList>
    </citation>
    <scope>NUCLEOTIDE SEQUENCE [LARGE SCALE GENOMIC DNA]</scope>
    <source>
        <strain evidence="9">SpSt-418</strain>
    </source>
</reference>
<feature type="transmembrane region" description="Helical" evidence="7">
    <location>
        <begin position="64"/>
        <end position="84"/>
    </location>
</feature>
<dbReference type="SMART" id="SM00387">
    <property type="entry name" value="HATPase_c"/>
    <property type="match status" value="1"/>
</dbReference>
<proteinExistence type="predicted"/>
<dbReference type="InterPro" id="IPR003594">
    <property type="entry name" value="HATPase_dom"/>
</dbReference>
<dbReference type="Pfam" id="PF02518">
    <property type="entry name" value="HATPase_c"/>
    <property type="match status" value="1"/>
</dbReference>
<dbReference type="PANTHER" id="PTHR43065:SF50">
    <property type="entry name" value="HISTIDINE KINASE"/>
    <property type="match status" value="1"/>
</dbReference>
<dbReference type="CDD" id="cd00082">
    <property type="entry name" value="HisKA"/>
    <property type="match status" value="1"/>
</dbReference>
<comment type="catalytic activity">
    <reaction evidence="1">
        <text>ATP + protein L-histidine = ADP + protein N-phospho-L-histidine.</text>
        <dbReference type="EC" id="2.7.13.3"/>
    </reaction>
</comment>
<dbReference type="GO" id="GO:0000155">
    <property type="term" value="F:phosphorelay sensor kinase activity"/>
    <property type="evidence" value="ECO:0007669"/>
    <property type="project" value="InterPro"/>
</dbReference>
<evidence type="ECO:0000256" key="1">
    <source>
        <dbReference type="ARBA" id="ARBA00000085"/>
    </source>
</evidence>
<dbReference type="InterPro" id="IPR036890">
    <property type="entry name" value="HATPase_C_sf"/>
</dbReference>
<feature type="domain" description="Histidine kinase" evidence="8">
    <location>
        <begin position="164"/>
        <end position="424"/>
    </location>
</feature>
<dbReference type="Gene3D" id="1.10.287.130">
    <property type="match status" value="1"/>
</dbReference>
<sequence>MLEQLQTFLSPSGFIPHGHCYLWKSPLVWLHLVSDSIIALSYFSIPITLLYFTTKRKDIPFNWIFCMFGAFILACGVGHVMDVWTLWHPNYWTSGLIKALTALISVITALELIPLVPKALALPKPAELAASNQELEATLRQLQQAQIQLIQTEKMSSLGQLVAGIAHEINNPINFIHGNLTHATEYIQELVGLLQLYQKTYPEPEPELQAALEESEAEFILEDLPKLVTSMQVGSLRIRQLVLSLRNFSRLDEADMKPVNLHEGIDSTLLILQNRLQPKVGHPSISLIKEYGTLPLVECYAGQINQVFMNIIANAIDVLEAEGIRTSTADETKACYLPCIKIRTSLCDSNWVMIEISDNGVGMSEAVKQQIFNPFFTTKSIGKGTGLGLSISYQIIVEKHGGSLECMSTPEQGTTFQIRIPTQQPRSHLASGRVMTQLTP</sequence>
<feature type="transmembrane region" description="Helical" evidence="7">
    <location>
        <begin position="28"/>
        <end position="52"/>
    </location>
</feature>
<dbReference type="SUPFAM" id="SSF47384">
    <property type="entry name" value="Homodimeric domain of signal transducing histidine kinase"/>
    <property type="match status" value="1"/>
</dbReference>